<dbReference type="EMBL" id="LLXE01000367">
    <property type="protein sequence ID" value="KUM57413.1"/>
    <property type="molecule type" value="Genomic_DNA"/>
</dbReference>
<name>A0A124GQ93_PENFR</name>
<gene>
    <name evidence="1" type="ORF">ACN42_g9772</name>
</gene>
<accession>A0A124GQ93</accession>
<keyword evidence="2" id="KW-1185">Reference proteome</keyword>
<protein>
    <submittedName>
        <fullName evidence="1">Uncharacterized protein</fullName>
    </submittedName>
</protein>
<proteinExistence type="predicted"/>
<organism evidence="1 2">
    <name type="scientific">Penicillium freii</name>
    <dbReference type="NCBI Taxonomy" id="48697"/>
    <lineage>
        <taxon>Eukaryota</taxon>
        <taxon>Fungi</taxon>
        <taxon>Dikarya</taxon>
        <taxon>Ascomycota</taxon>
        <taxon>Pezizomycotina</taxon>
        <taxon>Eurotiomycetes</taxon>
        <taxon>Eurotiomycetidae</taxon>
        <taxon>Eurotiales</taxon>
        <taxon>Aspergillaceae</taxon>
        <taxon>Penicillium</taxon>
    </lineage>
</organism>
<sequence>MMMAHISTVTKGPYIPWSPEEEEILPTWVSRNEHLPWDEIREEYVRQFKIPRSVHSLRGKLDQLQKGHRRKRPISKRAVELHHIAARQARHQQQRLWVVLPASPPPLNLKKANPQVRRLLRQMKQLETARSYTSARSLLLEDDSQNFLSQVWDSSGEKMSPG</sequence>
<evidence type="ECO:0000313" key="2">
    <source>
        <dbReference type="Proteomes" id="UP000055045"/>
    </source>
</evidence>
<dbReference type="Proteomes" id="UP000055045">
    <property type="component" value="Unassembled WGS sequence"/>
</dbReference>
<comment type="caution">
    <text evidence="1">The sequence shown here is derived from an EMBL/GenBank/DDBJ whole genome shotgun (WGS) entry which is preliminary data.</text>
</comment>
<reference evidence="1 2" key="1">
    <citation type="submission" date="2015-10" db="EMBL/GenBank/DDBJ databases">
        <title>Genome sequencing of Penicillium freii.</title>
        <authorList>
            <person name="Nguyen H.D."/>
            <person name="Visagie C.M."/>
            <person name="Seifert K.A."/>
        </authorList>
    </citation>
    <scope>NUCLEOTIDE SEQUENCE [LARGE SCALE GENOMIC DNA]</scope>
    <source>
        <strain evidence="1 2">DAOM 242723</strain>
    </source>
</reference>
<dbReference type="AlphaFoldDB" id="A0A124GQ93"/>
<evidence type="ECO:0000313" key="1">
    <source>
        <dbReference type="EMBL" id="KUM57413.1"/>
    </source>
</evidence>